<dbReference type="AlphaFoldDB" id="A0A2K3JJX1"/>
<sequence length="33" mass="3769">MCGWERHYLKDAVVGWNGRGGESGENMKMGERK</sequence>
<evidence type="ECO:0000313" key="2">
    <source>
        <dbReference type="Proteomes" id="UP000236291"/>
    </source>
</evidence>
<dbReference type="Proteomes" id="UP000236291">
    <property type="component" value="Unassembled WGS sequence"/>
</dbReference>
<protein>
    <submittedName>
        <fullName evidence="1">Uncharacterized protein</fullName>
    </submittedName>
</protein>
<proteinExistence type="predicted"/>
<organism evidence="1 2">
    <name type="scientific">Trifolium pratense</name>
    <name type="common">Red clover</name>
    <dbReference type="NCBI Taxonomy" id="57577"/>
    <lineage>
        <taxon>Eukaryota</taxon>
        <taxon>Viridiplantae</taxon>
        <taxon>Streptophyta</taxon>
        <taxon>Embryophyta</taxon>
        <taxon>Tracheophyta</taxon>
        <taxon>Spermatophyta</taxon>
        <taxon>Magnoliopsida</taxon>
        <taxon>eudicotyledons</taxon>
        <taxon>Gunneridae</taxon>
        <taxon>Pentapetalae</taxon>
        <taxon>rosids</taxon>
        <taxon>fabids</taxon>
        <taxon>Fabales</taxon>
        <taxon>Fabaceae</taxon>
        <taxon>Papilionoideae</taxon>
        <taxon>50 kb inversion clade</taxon>
        <taxon>NPAAA clade</taxon>
        <taxon>Hologalegina</taxon>
        <taxon>IRL clade</taxon>
        <taxon>Trifolieae</taxon>
        <taxon>Trifolium</taxon>
    </lineage>
</organism>
<gene>
    <name evidence="1" type="ORF">L195_g047940</name>
</gene>
<reference evidence="1 2" key="1">
    <citation type="journal article" date="2014" name="Am. J. Bot.">
        <title>Genome assembly and annotation for red clover (Trifolium pratense; Fabaceae).</title>
        <authorList>
            <person name="Istvanek J."/>
            <person name="Jaros M."/>
            <person name="Krenek A."/>
            <person name="Repkova J."/>
        </authorList>
    </citation>
    <scope>NUCLEOTIDE SEQUENCE [LARGE SCALE GENOMIC DNA]</scope>
    <source>
        <strain evidence="2">cv. Tatra</strain>
        <tissue evidence="1">Young leaves</tissue>
    </source>
</reference>
<evidence type="ECO:0000313" key="1">
    <source>
        <dbReference type="EMBL" id="PNX54322.1"/>
    </source>
</evidence>
<name>A0A2K3JJX1_TRIPR</name>
<comment type="caution">
    <text evidence="1">The sequence shown here is derived from an EMBL/GenBank/DDBJ whole genome shotgun (WGS) entry which is preliminary data.</text>
</comment>
<dbReference type="EMBL" id="ASHM01067523">
    <property type="protein sequence ID" value="PNX54322.1"/>
    <property type="molecule type" value="Genomic_DNA"/>
</dbReference>
<accession>A0A2K3JJX1</accession>
<reference evidence="1 2" key="2">
    <citation type="journal article" date="2017" name="Front. Plant Sci.">
        <title>Gene Classification and Mining of Molecular Markers Useful in Red Clover (Trifolium pratense) Breeding.</title>
        <authorList>
            <person name="Istvanek J."/>
            <person name="Dluhosova J."/>
            <person name="Dluhos P."/>
            <person name="Patkova L."/>
            <person name="Nedelnik J."/>
            <person name="Repkova J."/>
        </authorList>
    </citation>
    <scope>NUCLEOTIDE SEQUENCE [LARGE SCALE GENOMIC DNA]</scope>
    <source>
        <strain evidence="2">cv. Tatra</strain>
        <tissue evidence="1">Young leaves</tissue>
    </source>
</reference>
<feature type="non-terminal residue" evidence="1">
    <location>
        <position position="33"/>
    </location>
</feature>